<dbReference type="EMBL" id="JACQAY010000232">
    <property type="protein sequence ID" value="MBI3540027.1"/>
    <property type="molecule type" value="Genomic_DNA"/>
</dbReference>
<dbReference type="InterPro" id="IPR000415">
    <property type="entry name" value="Nitroreductase-like"/>
</dbReference>
<accession>A0A9D6L556</accession>
<protein>
    <submittedName>
        <fullName evidence="1">Nitroreductase family protein</fullName>
    </submittedName>
</protein>
<comment type="caution">
    <text evidence="1">The sequence shown here is derived from an EMBL/GenBank/DDBJ whole genome shotgun (WGS) entry which is preliminary data.</text>
</comment>
<sequence length="372" mass="40382">LIVAGGALAWSALRPYAAWASRAGAALPPLQVWTVPDEAPADDLDRARAMIGAAVLAPSHWNAQPWRFEVDGATVRLLADARRALPVTDPDQRAMRLSLGAALENLLVACRAWGLRPAVTYHPPDDPGGAIAEVAWSAGGASRDRALYAAIPERRTNRHAYDGRGLYAENRAALTAQIGADLRLHWIDDRPALHSIADLAFEAVRDQILDHRAETECRAWMRLGDDESLRHGDGISIDAFELGGPAKWFASRYFDPDSWLLGEGAGSMAKHVRDGVRSAGALALLTALPRRPDLWVPAGQAYERMALTATGLGIAMQPIDTPLERSAPRAELVRRFGAEGEEPLLFMRLGHARRPDPSPRRSIALVASLRKA</sequence>
<dbReference type="GO" id="GO:0016491">
    <property type="term" value="F:oxidoreductase activity"/>
    <property type="evidence" value="ECO:0007669"/>
    <property type="project" value="InterPro"/>
</dbReference>
<reference evidence="1" key="1">
    <citation type="submission" date="2020-07" db="EMBL/GenBank/DDBJ databases">
        <title>Huge and variable diversity of episymbiotic CPR bacteria and DPANN archaea in groundwater ecosystems.</title>
        <authorList>
            <person name="He C.Y."/>
            <person name="Keren R."/>
            <person name="Whittaker M."/>
            <person name="Farag I.F."/>
            <person name="Doudna J."/>
            <person name="Cate J.H.D."/>
            <person name="Banfield J.F."/>
        </authorList>
    </citation>
    <scope>NUCLEOTIDE SEQUENCE</scope>
    <source>
        <strain evidence="1">NC_groundwater_928_Pr1_S-0.2um_72_17</strain>
    </source>
</reference>
<dbReference type="NCBIfam" id="NF047509">
    <property type="entry name" value="Rv3131_FMN_oxido"/>
    <property type="match status" value="1"/>
</dbReference>
<dbReference type="SUPFAM" id="SSF55469">
    <property type="entry name" value="FMN-dependent nitroreductase-like"/>
    <property type="match status" value="2"/>
</dbReference>
<organism evidence="1 2">
    <name type="scientific">Eiseniibacteriota bacterium</name>
    <dbReference type="NCBI Taxonomy" id="2212470"/>
    <lineage>
        <taxon>Bacteria</taxon>
        <taxon>Candidatus Eiseniibacteriota</taxon>
    </lineage>
</organism>
<gene>
    <name evidence="1" type="ORF">HY076_07120</name>
</gene>
<dbReference type="Proteomes" id="UP000807850">
    <property type="component" value="Unassembled WGS sequence"/>
</dbReference>
<proteinExistence type="predicted"/>
<dbReference type="Gene3D" id="3.40.109.10">
    <property type="entry name" value="NADH Oxidase"/>
    <property type="match status" value="1"/>
</dbReference>
<evidence type="ECO:0000313" key="2">
    <source>
        <dbReference type="Proteomes" id="UP000807850"/>
    </source>
</evidence>
<evidence type="ECO:0000313" key="1">
    <source>
        <dbReference type="EMBL" id="MBI3540027.1"/>
    </source>
</evidence>
<feature type="non-terminal residue" evidence="1">
    <location>
        <position position="1"/>
    </location>
</feature>
<dbReference type="AlphaFoldDB" id="A0A9D6L556"/>
<name>A0A9D6L556_UNCEI</name>